<comment type="caution">
    <text evidence="2">The sequence shown here is derived from an EMBL/GenBank/DDBJ whole genome shotgun (WGS) entry which is preliminary data.</text>
</comment>
<sequence>MLRAKPESENPKHSACSLSAAPTLRLGIGTSERQQQQQQKHANAQSPRAGSRHVGSARNQTRRACTAVSTKDSGGSGSTRSDRIAAISSHGASDCHRGQEQVWTTLQLNSSFEKKKEEKEIGAILQKKVDNAGWTPPVDTLPLT</sequence>
<protein>
    <submittedName>
        <fullName evidence="2">Uncharacterized protein</fullName>
    </submittedName>
</protein>
<reference evidence="2 3" key="1">
    <citation type="submission" date="2019-06" db="EMBL/GenBank/DDBJ databases">
        <title>Draft genomes of female and male turbot (Scophthalmus maximus).</title>
        <authorList>
            <person name="Xu H."/>
            <person name="Xu X.-W."/>
            <person name="Shao C."/>
            <person name="Chen S."/>
        </authorList>
    </citation>
    <scope>NUCLEOTIDE SEQUENCE [LARGE SCALE GENOMIC DNA]</scope>
    <source>
        <strain evidence="2">Ysfricsl-2016a</strain>
        <tissue evidence="2">Blood</tissue>
    </source>
</reference>
<evidence type="ECO:0000313" key="2">
    <source>
        <dbReference type="EMBL" id="KAF0031178.1"/>
    </source>
</evidence>
<feature type="region of interest" description="Disordered" evidence="1">
    <location>
        <begin position="1"/>
        <end position="82"/>
    </location>
</feature>
<feature type="compositionally biased region" description="Basic and acidic residues" evidence="1">
    <location>
        <begin position="1"/>
        <end position="12"/>
    </location>
</feature>
<evidence type="ECO:0000313" key="3">
    <source>
        <dbReference type="Proteomes" id="UP000438429"/>
    </source>
</evidence>
<name>A0A6A4SG22_SCOMX</name>
<dbReference type="AlphaFoldDB" id="A0A6A4SG22"/>
<dbReference type="Proteomes" id="UP000438429">
    <property type="component" value="Unassembled WGS sequence"/>
</dbReference>
<organism evidence="2 3">
    <name type="scientific">Scophthalmus maximus</name>
    <name type="common">Turbot</name>
    <name type="synonym">Psetta maxima</name>
    <dbReference type="NCBI Taxonomy" id="52904"/>
    <lineage>
        <taxon>Eukaryota</taxon>
        <taxon>Metazoa</taxon>
        <taxon>Chordata</taxon>
        <taxon>Craniata</taxon>
        <taxon>Vertebrata</taxon>
        <taxon>Euteleostomi</taxon>
        <taxon>Actinopterygii</taxon>
        <taxon>Neopterygii</taxon>
        <taxon>Teleostei</taxon>
        <taxon>Neoteleostei</taxon>
        <taxon>Acanthomorphata</taxon>
        <taxon>Carangaria</taxon>
        <taxon>Pleuronectiformes</taxon>
        <taxon>Pleuronectoidei</taxon>
        <taxon>Scophthalmidae</taxon>
        <taxon>Scophthalmus</taxon>
    </lineage>
</organism>
<evidence type="ECO:0000256" key="1">
    <source>
        <dbReference type="SAM" id="MobiDB-lite"/>
    </source>
</evidence>
<accession>A0A6A4SG22</accession>
<dbReference type="EMBL" id="VEVO01000014">
    <property type="protein sequence ID" value="KAF0031178.1"/>
    <property type="molecule type" value="Genomic_DNA"/>
</dbReference>
<gene>
    <name evidence="2" type="ORF">F2P81_015733</name>
</gene>
<proteinExistence type="predicted"/>